<comment type="caution">
    <text evidence="7">The sequence shown here is derived from an EMBL/GenBank/DDBJ whole genome shotgun (WGS) entry which is preliminary data.</text>
</comment>
<accession>A0A0D6PBV5</accession>
<evidence type="ECO:0000256" key="3">
    <source>
        <dbReference type="ARBA" id="ARBA00022692"/>
    </source>
</evidence>
<feature type="transmembrane region" description="Helical" evidence="6">
    <location>
        <begin position="89"/>
        <end position="109"/>
    </location>
</feature>
<dbReference type="EMBL" id="BANC01000010">
    <property type="protein sequence ID" value="GAN78846.1"/>
    <property type="molecule type" value="Genomic_DNA"/>
</dbReference>
<dbReference type="InterPro" id="IPR043428">
    <property type="entry name" value="LivM-like"/>
</dbReference>
<dbReference type="STRING" id="1120923.SAMN02746095_02342"/>
<evidence type="ECO:0000256" key="5">
    <source>
        <dbReference type="ARBA" id="ARBA00023136"/>
    </source>
</evidence>
<keyword evidence="2" id="KW-1003">Cell membrane</keyword>
<evidence type="ECO:0000256" key="1">
    <source>
        <dbReference type="ARBA" id="ARBA00004651"/>
    </source>
</evidence>
<name>A0A0D6PBV5_9PROT</name>
<keyword evidence="3 6" id="KW-0812">Transmembrane</keyword>
<comment type="subcellular location">
    <subcellularLocation>
        <location evidence="1">Cell membrane</location>
        <topology evidence="1">Multi-pass membrane protein</topology>
    </subcellularLocation>
</comment>
<evidence type="ECO:0000256" key="4">
    <source>
        <dbReference type="ARBA" id="ARBA00022989"/>
    </source>
</evidence>
<feature type="transmembrane region" description="Helical" evidence="6">
    <location>
        <begin position="47"/>
        <end position="69"/>
    </location>
</feature>
<organism evidence="7 8">
    <name type="scientific">Acidocella aminolytica 101 = DSM 11237</name>
    <dbReference type="NCBI Taxonomy" id="1120923"/>
    <lineage>
        <taxon>Bacteria</taxon>
        <taxon>Pseudomonadati</taxon>
        <taxon>Pseudomonadota</taxon>
        <taxon>Alphaproteobacteria</taxon>
        <taxon>Acetobacterales</taxon>
        <taxon>Acidocellaceae</taxon>
        <taxon>Acidocella</taxon>
    </lineage>
</organism>
<keyword evidence="4 6" id="KW-1133">Transmembrane helix</keyword>
<dbReference type="AlphaFoldDB" id="A0A0D6PBV5"/>
<feature type="transmembrane region" description="Helical" evidence="6">
    <location>
        <begin position="250"/>
        <end position="275"/>
    </location>
</feature>
<proteinExistence type="predicted"/>
<reference evidence="7 8" key="1">
    <citation type="submission" date="2012-11" db="EMBL/GenBank/DDBJ databases">
        <title>Whole genome sequence of Acidocella aminolytica 101 = DSM 11237.</title>
        <authorList>
            <person name="Azuma Y."/>
            <person name="Higashiura N."/>
            <person name="Hirakawa H."/>
            <person name="Matsushita K."/>
        </authorList>
    </citation>
    <scope>NUCLEOTIDE SEQUENCE [LARGE SCALE GENOMIC DNA]</scope>
    <source>
        <strain evidence="8">101 / DSM 11237</strain>
    </source>
</reference>
<keyword evidence="8" id="KW-1185">Reference proteome</keyword>
<evidence type="ECO:0000256" key="2">
    <source>
        <dbReference type="ARBA" id="ARBA00022475"/>
    </source>
</evidence>
<dbReference type="InterPro" id="IPR001851">
    <property type="entry name" value="ABC_transp_permease"/>
</dbReference>
<dbReference type="PANTHER" id="PTHR30482">
    <property type="entry name" value="HIGH-AFFINITY BRANCHED-CHAIN AMINO ACID TRANSPORT SYSTEM PERMEASE"/>
    <property type="match status" value="1"/>
</dbReference>
<evidence type="ECO:0000313" key="7">
    <source>
        <dbReference type="EMBL" id="GAN78846.1"/>
    </source>
</evidence>
<sequence length="357" mass="37890">MTETYKVQRWTSRSIVSTALIAALQFALLAAPFVFSANVVDHLTTLFVYVVLAITWNALAGYGGLVSVGQQLFFGFGAYGAIRLSQAGVPVYAALALGGVGSAVLALIVSSFMLKLRAGEFAIGMWVLAALVQLLVSLDPIIQGATGTSLLALNSFAPAARRADTYWFGLVAMAGVALLLFLLLRSRLGAAMQAIRDNEEAARSVGVRVQLAKRIMFVLAALGAGMAGAVWLATSISFQPNTYFGVQWTAYMIFMTLVGGIGTFEGPILGAVLFFAVEAAFGAEGVWYLIGIGAAAVGFALLLPQGIWGWMERRYALRLLPVGYVLKLQGVDAGRQHGFARRSVPPPPAAMRISEQS</sequence>
<feature type="transmembrane region" description="Helical" evidence="6">
    <location>
        <begin position="121"/>
        <end position="145"/>
    </location>
</feature>
<gene>
    <name evidence="7" type="ORF">Aam_010_024</name>
</gene>
<dbReference type="CDD" id="cd06581">
    <property type="entry name" value="TM_PBP1_LivM_like"/>
    <property type="match status" value="1"/>
</dbReference>
<keyword evidence="5 6" id="KW-0472">Membrane</keyword>
<dbReference type="Proteomes" id="UP000032668">
    <property type="component" value="Unassembled WGS sequence"/>
</dbReference>
<dbReference type="PANTHER" id="PTHR30482:SF17">
    <property type="entry name" value="ABC TRANSPORTER ATP-BINDING PROTEIN"/>
    <property type="match status" value="1"/>
</dbReference>
<dbReference type="OrthoDB" id="9804361at2"/>
<feature type="transmembrane region" description="Helical" evidence="6">
    <location>
        <begin position="165"/>
        <end position="184"/>
    </location>
</feature>
<dbReference type="Pfam" id="PF02653">
    <property type="entry name" value="BPD_transp_2"/>
    <property type="match status" value="1"/>
</dbReference>
<dbReference type="RefSeq" id="WP_073211656.1">
    <property type="nucleotide sequence ID" value="NZ_BANC01000010.1"/>
</dbReference>
<dbReference type="GO" id="GO:0005886">
    <property type="term" value="C:plasma membrane"/>
    <property type="evidence" value="ECO:0007669"/>
    <property type="project" value="UniProtKB-SubCell"/>
</dbReference>
<feature type="transmembrane region" description="Helical" evidence="6">
    <location>
        <begin position="15"/>
        <end position="35"/>
    </location>
</feature>
<protein>
    <submittedName>
        <fullName evidence="7">Innermembrane translocator</fullName>
    </submittedName>
</protein>
<evidence type="ECO:0000313" key="8">
    <source>
        <dbReference type="Proteomes" id="UP000032668"/>
    </source>
</evidence>
<feature type="transmembrane region" description="Helical" evidence="6">
    <location>
        <begin position="215"/>
        <end position="238"/>
    </location>
</feature>
<feature type="transmembrane region" description="Helical" evidence="6">
    <location>
        <begin position="287"/>
        <end position="311"/>
    </location>
</feature>
<evidence type="ECO:0000256" key="6">
    <source>
        <dbReference type="SAM" id="Phobius"/>
    </source>
</evidence>
<dbReference type="GO" id="GO:0015658">
    <property type="term" value="F:branched-chain amino acid transmembrane transporter activity"/>
    <property type="evidence" value="ECO:0007669"/>
    <property type="project" value="InterPro"/>
</dbReference>